<protein>
    <submittedName>
        <fullName evidence="4">Tetratricopeptide repeat protein</fullName>
    </submittedName>
</protein>
<dbReference type="EMBL" id="VFNV01000001">
    <property type="protein sequence ID" value="TQK76758.1"/>
    <property type="molecule type" value="Genomic_DNA"/>
</dbReference>
<dbReference type="PANTHER" id="PTHR45641:SF19">
    <property type="entry name" value="NEPHROCYSTIN-3"/>
    <property type="match status" value="1"/>
</dbReference>
<accession>A0A542SQ98</accession>
<comment type="caution">
    <text evidence="4">The sequence shown here is derived from an EMBL/GenBank/DDBJ whole genome shotgun (WGS) entry which is preliminary data.</text>
</comment>
<evidence type="ECO:0000313" key="4">
    <source>
        <dbReference type="EMBL" id="TQK76758.1"/>
    </source>
</evidence>
<gene>
    <name evidence="4" type="ORF">FB389_1448</name>
</gene>
<evidence type="ECO:0000256" key="1">
    <source>
        <dbReference type="ARBA" id="ARBA00022737"/>
    </source>
</evidence>
<dbReference type="Gene3D" id="1.25.40.10">
    <property type="entry name" value="Tetratricopeptide repeat domain"/>
    <property type="match status" value="2"/>
</dbReference>
<dbReference type="SMART" id="SM00028">
    <property type="entry name" value="TPR"/>
    <property type="match status" value="5"/>
</dbReference>
<proteinExistence type="predicted"/>
<dbReference type="Pfam" id="PF13424">
    <property type="entry name" value="TPR_12"/>
    <property type="match status" value="2"/>
</dbReference>
<dbReference type="AlphaFoldDB" id="A0A542SQ98"/>
<dbReference type="OrthoDB" id="3030at2"/>
<keyword evidence="2" id="KW-0802">TPR repeat</keyword>
<dbReference type="Pfam" id="PF13228">
    <property type="entry name" value="DUF4037"/>
    <property type="match status" value="1"/>
</dbReference>
<keyword evidence="1" id="KW-0677">Repeat</keyword>
<dbReference type="InterPro" id="IPR011990">
    <property type="entry name" value="TPR-like_helical_dom_sf"/>
</dbReference>
<evidence type="ECO:0000256" key="2">
    <source>
        <dbReference type="ARBA" id="ARBA00022803"/>
    </source>
</evidence>
<dbReference type="InterPro" id="IPR025117">
    <property type="entry name" value="DUF4037"/>
</dbReference>
<dbReference type="Proteomes" id="UP000316181">
    <property type="component" value="Unassembled WGS sequence"/>
</dbReference>
<dbReference type="SUPFAM" id="SSF48452">
    <property type="entry name" value="TPR-like"/>
    <property type="match status" value="2"/>
</dbReference>
<sequence>MSHPGHPQRCNDGGVSASGQIFDTTGFLQGLDRAFAAHTPPQAIEDYLFDGLARARAATDMAAQLTVLNELAGFYRSVSRHDDAIACGDDALDLIAAMGLAGSDAEATTLINSATALRAAGRNADALARYNRALEICERTMAPNDRRIAALHNNASMAYSQQGEYGQAREHLLEALAIAEAASTDPDADVDIASTLSNLALVDFKLGDSANANRAVSRAMAIFESVDNQSNPHVAAALAAYAQGCLEGGHPELAVQAYRRALVIIEQCYGVGSDAYAITSDNLATAEGRLAARDLDAPTAGPDTSRRTAEPDSSLIAVPVAHAQSPAPSAGSPLTGLQLSRAFWEELGLPLMRDRFPSHIDRMAVGLVGHGSECYGFDDRLSRDHDFGPGFCMWLTRDDYRRIGAEVQHAYDELPKQFRGFGPRVRTPRASEGGAGKRVGVFSIDAFFEQITGYPQAPAADKPHQWLLLEESTLAAATNGEVFRDPLGEFTAIRMGFKRMPEDVWLALISRRLGMISQAGQYNVPRMLDRGQAEGAWLAVSEFVQATASLVFLLNRPAARGYLPYYKWQFAALRRLASQKVSRLPHIVDELSTIVRLASAACSGGAQFGEGGKGSSLARTQVMEAIDRICDSIVSELRKSGLTSSDEKFLEWQRPFVELAISDPWLKSV</sequence>
<evidence type="ECO:0000313" key="5">
    <source>
        <dbReference type="Proteomes" id="UP000316181"/>
    </source>
</evidence>
<evidence type="ECO:0000259" key="3">
    <source>
        <dbReference type="Pfam" id="PF13228"/>
    </source>
</evidence>
<reference evidence="4 5" key="1">
    <citation type="submission" date="2019-06" db="EMBL/GenBank/DDBJ databases">
        <title>Sequencing the genomes of 1000 actinobacteria strains.</title>
        <authorList>
            <person name="Klenk H.-P."/>
        </authorList>
    </citation>
    <scope>NUCLEOTIDE SEQUENCE [LARGE SCALE GENOMIC DNA]</scope>
    <source>
        <strain evidence="4 5">DSM 10596</strain>
    </source>
</reference>
<organism evidence="4 5">
    <name type="scientific">Rarobacter incanus</name>
    <dbReference type="NCBI Taxonomy" id="153494"/>
    <lineage>
        <taxon>Bacteria</taxon>
        <taxon>Bacillati</taxon>
        <taxon>Actinomycetota</taxon>
        <taxon>Actinomycetes</taxon>
        <taxon>Micrococcales</taxon>
        <taxon>Rarobacteraceae</taxon>
        <taxon>Rarobacter</taxon>
    </lineage>
</organism>
<keyword evidence="5" id="KW-1185">Reference proteome</keyword>
<feature type="domain" description="DUF4037" evidence="3">
    <location>
        <begin position="466"/>
        <end position="568"/>
    </location>
</feature>
<dbReference type="PANTHER" id="PTHR45641">
    <property type="entry name" value="TETRATRICOPEPTIDE REPEAT PROTEIN (AFU_ORTHOLOGUE AFUA_6G03870)"/>
    <property type="match status" value="1"/>
</dbReference>
<dbReference type="InterPro" id="IPR019734">
    <property type="entry name" value="TPR_rpt"/>
</dbReference>
<name>A0A542SQ98_9MICO</name>